<dbReference type="InterPro" id="IPR036265">
    <property type="entry name" value="HIT-like_sf"/>
</dbReference>
<feature type="active site" description="Tele-AMP-histidine intermediate" evidence="1">
    <location>
        <position position="100"/>
    </location>
</feature>
<evidence type="ECO:0000256" key="2">
    <source>
        <dbReference type="PIRSR" id="PIRSR601310-3"/>
    </source>
</evidence>
<accession>A0A1C4X469</accession>
<evidence type="ECO:0000256" key="3">
    <source>
        <dbReference type="PROSITE-ProRule" id="PRU00464"/>
    </source>
</evidence>
<dbReference type="GO" id="GO:0009117">
    <property type="term" value="P:nucleotide metabolic process"/>
    <property type="evidence" value="ECO:0007669"/>
    <property type="project" value="TreeGrafter"/>
</dbReference>
<sequence>MRLHCPFCRIVAGREPARVVHRTARTTAFLPLRPATPGHTLVVPNTHVPDFFAVEPALAATLTRAVLEVATAVRAALDPAGMNIVSSAGKAASQSVYHLHTHVVPRWAADRMGAIWPPPEETDDRTQDEIAERIRAATLTAPPTSR</sequence>
<proteinExistence type="predicted"/>
<dbReference type="OrthoDB" id="9784774at2"/>
<feature type="domain" description="HIT" evidence="4">
    <location>
        <begin position="6"/>
        <end position="113"/>
    </location>
</feature>
<evidence type="ECO:0000313" key="6">
    <source>
        <dbReference type="Proteomes" id="UP000199504"/>
    </source>
</evidence>
<dbReference type="SUPFAM" id="SSF54197">
    <property type="entry name" value="HIT-like"/>
    <property type="match status" value="1"/>
</dbReference>
<dbReference type="STRING" id="262898.GA0070564_102703"/>
<name>A0A1C4X469_9ACTN</name>
<keyword evidence="6" id="KW-1185">Reference proteome</keyword>
<feature type="short sequence motif" description="Histidine triad motif" evidence="2 3">
    <location>
        <begin position="98"/>
        <end position="102"/>
    </location>
</feature>
<dbReference type="PANTHER" id="PTHR46648:SF1">
    <property type="entry name" value="ADENOSINE 5'-MONOPHOSPHORAMIDASE HNT1"/>
    <property type="match status" value="1"/>
</dbReference>
<dbReference type="PROSITE" id="PS51084">
    <property type="entry name" value="HIT_2"/>
    <property type="match status" value="1"/>
</dbReference>
<dbReference type="RefSeq" id="WP_091606683.1">
    <property type="nucleotide sequence ID" value="NZ_FMCX01000002.1"/>
</dbReference>
<protein>
    <submittedName>
        <fullName evidence="5">Histidine triad (HIT) family protein</fullName>
    </submittedName>
</protein>
<organism evidence="5 6">
    <name type="scientific">Micromonospora mirobrigensis</name>
    <dbReference type="NCBI Taxonomy" id="262898"/>
    <lineage>
        <taxon>Bacteria</taxon>
        <taxon>Bacillati</taxon>
        <taxon>Actinomycetota</taxon>
        <taxon>Actinomycetes</taxon>
        <taxon>Micromonosporales</taxon>
        <taxon>Micromonosporaceae</taxon>
        <taxon>Micromonospora</taxon>
    </lineage>
</organism>
<dbReference type="PRINTS" id="PR00332">
    <property type="entry name" value="HISTRIAD"/>
</dbReference>
<dbReference type="InterPro" id="IPR001310">
    <property type="entry name" value="Histidine_triad_HIT"/>
</dbReference>
<dbReference type="EMBL" id="FMCX01000002">
    <property type="protein sequence ID" value="SCF03258.1"/>
    <property type="molecule type" value="Genomic_DNA"/>
</dbReference>
<dbReference type="PANTHER" id="PTHR46648">
    <property type="entry name" value="HIT FAMILY PROTEIN 1"/>
    <property type="match status" value="1"/>
</dbReference>
<dbReference type="GO" id="GO:0003824">
    <property type="term" value="F:catalytic activity"/>
    <property type="evidence" value="ECO:0007669"/>
    <property type="project" value="InterPro"/>
</dbReference>
<evidence type="ECO:0000313" key="5">
    <source>
        <dbReference type="EMBL" id="SCF03258.1"/>
    </source>
</evidence>
<dbReference type="Proteomes" id="UP000199504">
    <property type="component" value="Unassembled WGS sequence"/>
</dbReference>
<evidence type="ECO:0000256" key="1">
    <source>
        <dbReference type="PIRSR" id="PIRSR601310-1"/>
    </source>
</evidence>
<dbReference type="Gene3D" id="3.30.428.10">
    <property type="entry name" value="HIT-like"/>
    <property type="match status" value="1"/>
</dbReference>
<reference evidence="6" key="1">
    <citation type="submission" date="2016-06" db="EMBL/GenBank/DDBJ databases">
        <authorList>
            <person name="Varghese N."/>
            <person name="Submissions Spin"/>
        </authorList>
    </citation>
    <scope>NUCLEOTIDE SEQUENCE [LARGE SCALE GENOMIC DNA]</scope>
    <source>
        <strain evidence="6">DSM 44830</strain>
    </source>
</reference>
<dbReference type="Pfam" id="PF01230">
    <property type="entry name" value="HIT"/>
    <property type="match status" value="1"/>
</dbReference>
<evidence type="ECO:0000259" key="4">
    <source>
        <dbReference type="PROSITE" id="PS51084"/>
    </source>
</evidence>
<gene>
    <name evidence="5" type="ORF">GA0070564_102703</name>
</gene>
<dbReference type="InterPro" id="IPR011146">
    <property type="entry name" value="HIT-like"/>
</dbReference>
<dbReference type="AlphaFoldDB" id="A0A1C4X469"/>